<keyword evidence="2" id="KW-1185">Reference proteome</keyword>
<name>A0A8K0CU79_IGNLU</name>
<gene>
    <name evidence="1" type="ORF">ILUMI_14751</name>
</gene>
<dbReference type="Proteomes" id="UP000801492">
    <property type="component" value="Unassembled WGS sequence"/>
</dbReference>
<comment type="caution">
    <text evidence="1">The sequence shown here is derived from an EMBL/GenBank/DDBJ whole genome shotgun (WGS) entry which is preliminary data.</text>
</comment>
<dbReference type="AlphaFoldDB" id="A0A8K0CU79"/>
<protein>
    <submittedName>
        <fullName evidence="1">Uncharacterized protein</fullName>
    </submittedName>
</protein>
<organism evidence="1 2">
    <name type="scientific">Ignelater luminosus</name>
    <name type="common">Cucubano</name>
    <name type="synonym">Pyrophorus luminosus</name>
    <dbReference type="NCBI Taxonomy" id="2038154"/>
    <lineage>
        <taxon>Eukaryota</taxon>
        <taxon>Metazoa</taxon>
        <taxon>Ecdysozoa</taxon>
        <taxon>Arthropoda</taxon>
        <taxon>Hexapoda</taxon>
        <taxon>Insecta</taxon>
        <taxon>Pterygota</taxon>
        <taxon>Neoptera</taxon>
        <taxon>Endopterygota</taxon>
        <taxon>Coleoptera</taxon>
        <taxon>Polyphaga</taxon>
        <taxon>Elateriformia</taxon>
        <taxon>Elateroidea</taxon>
        <taxon>Elateridae</taxon>
        <taxon>Agrypninae</taxon>
        <taxon>Pyrophorini</taxon>
        <taxon>Ignelater</taxon>
    </lineage>
</organism>
<dbReference type="EMBL" id="VTPC01032496">
    <property type="protein sequence ID" value="KAF2891422.1"/>
    <property type="molecule type" value="Genomic_DNA"/>
</dbReference>
<sequence length="70" mass="7798">HVNAIYIPLDVDKLTDEENIDNEEIVPESQSQDPDIAGTLKIHLNNAEISEDGFESSHEETLASKKQIPI</sequence>
<accession>A0A8K0CU79</accession>
<evidence type="ECO:0000313" key="1">
    <source>
        <dbReference type="EMBL" id="KAF2891422.1"/>
    </source>
</evidence>
<reference evidence="1" key="1">
    <citation type="submission" date="2019-08" db="EMBL/GenBank/DDBJ databases">
        <title>The genome of the North American firefly Photinus pyralis.</title>
        <authorList>
            <consortium name="Photinus pyralis genome working group"/>
            <person name="Fallon T.R."/>
            <person name="Sander Lower S.E."/>
            <person name="Weng J.-K."/>
        </authorList>
    </citation>
    <scope>NUCLEOTIDE SEQUENCE</scope>
    <source>
        <strain evidence="1">TRF0915ILg1</strain>
        <tissue evidence="1">Whole body</tissue>
    </source>
</reference>
<dbReference type="OrthoDB" id="6781202at2759"/>
<proteinExistence type="predicted"/>
<feature type="non-terminal residue" evidence="1">
    <location>
        <position position="1"/>
    </location>
</feature>
<evidence type="ECO:0000313" key="2">
    <source>
        <dbReference type="Proteomes" id="UP000801492"/>
    </source>
</evidence>